<evidence type="ECO:0000256" key="7">
    <source>
        <dbReference type="ARBA" id="ARBA00022723"/>
    </source>
</evidence>
<evidence type="ECO:0000256" key="3">
    <source>
        <dbReference type="ARBA" id="ARBA00005988"/>
    </source>
</evidence>
<dbReference type="CDD" id="cd03860">
    <property type="entry name" value="M14_CP_A-B_like"/>
    <property type="match status" value="1"/>
</dbReference>
<keyword evidence="4" id="KW-0964">Secreted</keyword>
<comment type="similarity">
    <text evidence="3 15">Belongs to the peptidase M14 family.</text>
</comment>
<comment type="cofactor">
    <cofactor evidence="1">
        <name>Zn(2+)</name>
        <dbReference type="ChEBI" id="CHEBI:29105"/>
    </cofactor>
</comment>
<evidence type="ECO:0000256" key="14">
    <source>
        <dbReference type="ARBA" id="ARBA00069039"/>
    </source>
</evidence>
<dbReference type="FunFam" id="3.30.70.340:FF:000002">
    <property type="entry name" value="Carboxypeptidase A"/>
    <property type="match status" value="1"/>
</dbReference>
<keyword evidence="6" id="KW-0645">Protease</keyword>
<accession>A0A0L7KP01</accession>
<dbReference type="PROSITE" id="PS00133">
    <property type="entry name" value="CARBOXYPEPT_ZN_2"/>
    <property type="match status" value="2"/>
</dbReference>
<evidence type="ECO:0000259" key="16">
    <source>
        <dbReference type="PROSITE" id="PS52035"/>
    </source>
</evidence>
<dbReference type="EMBL" id="JTDY01008016">
    <property type="protein sequence ID" value="KOB64796.1"/>
    <property type="molecule type" value="Genomic_DNA"/>
</dbReference>
<dbReference type="SUPFAM" id="SSF54897">
    <property type="entry name" value="Protease propeptides/inhibitors"/>
    <property type="match status" value="1"/>
</dbReference>
<reference evidence="17 18" key="1">
    <citation type="journal article" date="2015" name="Genome Biol. Evol.">
        <title>The genome of winter moth (Operophtera brumata) provides a genomic perspective on sexual dimorphism and phenology.</title>
        <authorList>
            <person name="Derks M.F."/>
            <person name="Smit S."/>
            <person name="Salis L."/>
            <person name="Schijlen E."/>
            <person name="Bossers A."/>
            <person name="Mateman C."/>
            <person name="Pijl A.S."/>
            <person name="de Ridder D."/>
            <person name="Groenen M.A."/>
            <person name="Visser M.E."/>
            <person name="Megens H.J."/>
        </authorList>
    </citation>
    <scope>NUCLEOTIDE SEQUENCE [LARGE SCALE GENOMIC DNA]</scope>
    <source>
        <strain evidence="17">WM2013NL</strain>
        <tissue evidence="17">Head and thorax</tissue>
    </source>
</reference>
<evidence type="ECO:0000256" key="12">
    <source>
        <dbReference type="ARBA" id="ARBA00023157"/>
    </source>
</evidence>
<dbReference type="Pfam" id="PF02244">
    <property type="entry name" value="Propep_M14"/>
    <property type="match status" value="1"/>
</dbReference>
<proteinExistence type="inferred from homology"/>
<dbReference type="Pfam" id="PF00246">
    <property type="entry name" value="Peptidase_M14"/>
    <property type="match status" value="3"/>
</dbReference>
<keyword evidence="9" id="KW-0378">Hydrolase</keyword>
<evidence type="ECO:0000256" key="6">
    <source>
        <dbReference type="ARBA" id="ARBA00022670"/>
    </source>
</evidence>
<dbReference type="AlphaFoldDB" id="A0A0L7KP01"/>
<keyword evidence="5 17" id="KW-0121">Carboxypeptidase</keyword>
<keyword evidence="10" id="KW-0862">Zinc</keyword>
<gene>
    <name evidence="17" type="ORF">OBRU01_23624</name>
</gene>
<dbReference type="GO" id="GO:0008270">
    <property type="term" value="F:zinc ion binding"/>
    <property type="evidence" value="ECO:0007669"/>
    <property type="project" value="InterPro"/>
</dbReference>
<dbReference type="SMART" id="SM00631">
    <property type="entry name" value="Zn_pept"/>
    <property type="match status" value="2"/>
</dbReference>
<sequence length="596" mass="66703">LIDGQLHRPANLSRQIGEYSWNYYQTLEEINAWIDAVAAEHSDVVTVVTIGQSVEGRDIRGVKIDYKKHENQTIGMIEGGIHAREWISPATVTWVIKEFLESNDPDVRLLAENVVWHIFPVVNPDGYAYTFTNNRMWRKNRNTSNFTSCAQWNLDSDVSNGIDLNRNFGFLWMTTGASQNPCAETFAGPVGFSEPESVAIANYVMGLQQEGNLVYYFAFHSYSQMVLVPYSHVGGANVLEAHNYADMYEIAIKGMDKLKAKHGTNYVVGTSSDILYETSGSSFDWVHGVANVPIVYLFELRDVVKALTLLGLVATAAAVKSYDNFKVYNVIPKSEVQVQMLEDLKKEGYEFWTEYLTVGNDARVMVSPEKNEEFVKYANTAGLNATVSIANVQTLINAQMIPANIDRSSSLGSFNWIRYHTLAEIHTWLDELVELYPGIVTTVNIGTSHEGRALKGVIIDFKAGEREGTPLVGMIEGGIHSREWISPATVTWIIKEFLTSDDPDVRIMAESFIWHIIPVTNPDGYAYTFDGTYAGPVPASEREAQAISTYVLSLKRTGNLLYYFAFHSYSQMILIPFSHVEGMDVLQVSNYADLVS</sequence>
<dbReference type="InterPro" id="IPR003146">
    <property type="entry name" value="M14A_act_pep"/>
</dbReference>
<keyword evidence="8" id="KW-0732">Signal</keyword>
<dbReference type="PROSITE" id="PS52035">
    <property type="entry name" value="PEPTIDASE_M14"/>
    <property type="match status" value="2"/>
</dbReference>
<dbReference type="InterPro" id="IPR057247">
    <property type="entry name" value="CARBOXYPEPT_ZN_2"/>
</dbReference>
<feature type="non-terminal residue" evidence="17">
    <location>
        <position position="1"/>
    </location>
</feature>
<dbReference type="Proteomes" id="UP000037510">
    <property type="component" value="Unassembled WGS sequence"/>
</dbReference>
<name>A0A0L7KP01_OPEBR</name>
<keyword evidence="12" id="KW-1015">Disulfide bond</keyword>
<protein>
    <recommendedName>
        <fullName evidence="14">Zinc carboxypeptidase A 1</fullName>
    </recommendedName>
</protein>
<comment type="subcellular location">
    <subcellularLocation>
        <location evidence="2">Secreted</location>
    </subcellularLocation>
</comment>
<evidence type="ECO:0000256" key="2">
    <source>
        <dbReference type="ARBA" id="ARBA00004613"/>
    </source>
</evidence>
<dbReference type="PANTHER" id="PTHR11705:SF153">
    <property type="entry name" value="ZINC CARBOXYPEPTIDASE A 1-LIKE PROTEIN"/>
    <property type="match status" value="1"/>
</dbReference>
<comment type="caution">
    <text evidence="17">The sequence shown here is derived from an EMBL/GenBank/DDBJ whole genome shotgun (WGS) entry which is preliminary data.</text>
</comment>
<keyword evidence="18" id="KW-1185">Reference proteome</keyword>
<dbReference type="PRINTS" id="PR00765">
    <property type="entry name" value="CRBOXYPTASEA"/>
</dbReference>
<dbReference type="GO" id="GO:0005615">
    <property type="term" value="C:extracellular space"/>
    <property type="evidence" value="ECO:0007669"/>
    <property type="project" value="TreeGrafter"/>
</dbReference>
<evidence type="ECO:0000256" key="8">
    <source>
        <dbReference type="ARBA" id="ARBA00022729"/>
    </source>
</evidence>
<dbReference type="InterPro" id="IPR000834">
    <property type="entry name" value="Peptidase_M14"/>
</dbReference>
<evidence type="ECO:0000256" key="10">
    <source>
        <dbReference type="ARBA" id="ARBA00022833"/>
    </source>
</evidence>
<dbReference type="SUPFAM" id="SSF53187">
    <property type="entry name" value="Zn-dependent exopeptidases"/>
    <property type="match status" value="2"/>
</dbReference>
<dbReference type="GO" id="GO:0004181">
    <property type="term" value="F:metallocarboxypeptidase activity"/>
    <property type="evidence" value="ECO:0007669"/>
    <property type="project" value="InterPro"/>
</dbReference>
<evidence type="ECO:0000256" key="11">
    <source>
        <dbReference type="ARBA" id="ARBA00023049"/>
    </source>
</evidence>
<evidence type="ECO:0000313" key="18">
    <source>
        <dbReference type="Proteomes" id="UP000037510"/>
    </source>
</evidence>
<evidence type="ECO:0000256" key="4">
    <source>
        <dbReference type="ARBA" id="ARBA00022525"/>
    </source>
</evidence>
<keyword evidence="11" id="KW-0482">Metalloprotease</keyword>
<feature type="non-terminal residue" evidence="17">
    <location>
        <position position="596"/>
    </location>
</feature>
<dbReference type="GO" id="GO:0006508">
    <property type="term" value="P:proteolysis"/>
    <property type="evidence" value="ECO:0007669"/>
    <property type="project" value="UniProtKB-KW"/>
</dbReference>
<comment type="function">
    <text evidence="13">Involved in the digestion of the blood meal.</text>
</comment>
<dbReference type="InterPro" id="IPR036990">
    <property type="entry name" value="M14A-like_propep"/>
</dbReference>
<feature type="active site" description="Proton donor/acceptor" evidence="15">
    <location>
        <position position="299"/>
    </location>
</feature>
<feature type="domain" description="Peptidase M14" evidence="16">
    <location>
        <begin position="418"/>
        <end position="596"/>
    </location>
</feature>
<comment type="caution">
    <text evidence="15">Lacks conserved residue(s) required for the propagation of feature annotation.</text>
</comment>
<evidence type="ECO:0000256" key="13">
    <source>
        <dbReference type="ARBA" id="ARBA00057299"/>
    </source>
</evidence>
<dbReference type="Gene3D" id="3.40.630.10">
    <property type="entry name" value="Zn peptidases"/>
    <property type="match status" value="3"/>
</dbReference>
<dbReference type="FunFam" id="3.40.630.10:FF:000040">
    <property type="entry name" value="zinc carboxypeptidase"/>
    <property type="match status" value="1"/>
</dbReference>
<keyword evidence="7" id="KW-0479">Metal-binding</keyword>
<feature type="domain" description="Peptidase M14" evidence="16">
    <location>
        <begin position="23"/>
        <end position="319"/>
    </location>
</feature>
<dbReference type="PANTHER" id="PTHR11705">
    <property type="entry name" value="PROTEASE FAMILY M14 CARBOXYPEPTIDASE A,B"/>
    <property type="match status" value="1"/>
</dbReference>
<dbReference type="Gene3D" id="3.30.70.340">
    <property type="entry name" value="Metallocarboxypeptidase-like"/>
    <property type="match status" value="1"/>
</dbReference>
<evidence type="ECO:0000313" key="17">
    <source>
        <dbReference type="EMBL" id="KOB64796.1"/>
    </source>
</evidence>
<evidence type="ECO:0000256" key="15">
    <source>
        <dbReference type="PROSITE-ProRule" id="PRU01379"/>
    </source>
</evidence>
<evidence type="ECO:0000256" key="1">
    <source>
        <dbReference type="ARBA" id="ARBA00001947"/>
    </source>
</evidence>
<organism evidence="17 18">
    <name type="scientific">Operophtera brumata</name>
    <name type="common">Winter moth</name>
    <name type="synonym">Phalaena brumata</name>
    <dbReference type="NCBI Taxonomy" id="104452"/>
    <lineage>
        <taxon>Eukaryota</taxon>
        <taxon>Metazoa</taxon>
        <taxon>Ecdysozoa</taxon>
        <taxon>Arthropoda</taxon>
        <taxon>Hexapoda</taxon>
        <taxon>Insecta</taxon>
        <taxon>Pterygota</taxon>
        <taxon>Neoptera</taxon>
        <taxon>Endopterygota</taxon>
        <taxon>Lepidoptera</taxon>
        <taxon>Glossata</taxon>
        <taxon>Ditrysia</taxon>
        <taxon>Geometroidea</taxon>
        <taxon>Geometridae</taxon>
        <taxon>Larentiinae</taxon>
        <taxon>Operophtera</taxon>
    </lineage>
</organism>
<evidence type="ECO:0000256" key="5">
    <source>
        <dbReference type="ARBA" id="ARBA00022645"/>
    </source>
</evidence>
<evidence type="ECO:0000256" key="9">
    <source>
        <dbReference type="ARBA" id="ARBA00022801"/>
    </source>
</evidence>